<organism evidence="1 2">
    <name type="scientific">Litoribaculum gwangyangense</name>
    <dbReference type="NCBI Taxonomy" id="1130722"/>
    <lineage>
        <taxon>Bacteria</taxon>
        <taxon>Pseudomonadati</taxon>
        <taxon>Bacteroidota</taxon>
        <taxon>Flavobacteriia</taxon>
        <taxon>Flavobacteriales</taxon>
        <taxon>Flavobacteriaceae</taxon>
        <taxon>Litoribaculum</taxon>
    </lineage>
</organism>
<evidence type="ECO:0000313" key="1">
    <source>
        <dbReference type="EMBL" id="GAA4801159.1"/>
    </source>
</evidence>
<comment type="caution">
    <text evidence="1">The sequence shown here is derived from an EMBL/GenBank/DDBJ whole genome shotgun (WGS) entry which is preliminary data.</text>
</comment>
<accession>A0ABP9BWP8</accession>
<sequence>MALISAPSIIIAIDDSADTSIFYSVTEEEETNKIELKASESFVVTEYLWVLESAEGIEYYFKKYPKPHLNLIFPPPEFIS</sequence>
<name>A0ABP9BWP8_9FLAO</name>
<gene>
    <name evidence="1" type="ORF">GCM10023330_03710</name>
</gene>
<dbReference type="Proteomes" id="UP001501433">
    <property type="component" value="Unassembled WGS sequence"/>
</dbReference>
<protein>
    <submittedName>
        <fullName evidence="1">Uncharacterized protein</fullName>
    </submittedName>
</protein>
<evidence type="ECO:0000313" key="2">
    <source>
        <dbReference type="Proteomes" id="UP001501433"/>
    </source>
</evidence>
<dbReference type="EMBL" id="BAABJW010000001">
    <property type="protein sequence ID" value="GAA4801159.1"/>
    <property type="molecule type" value="Genomic_DNA"/>
</dbReference>
<keyword evidence="2" id="KW-1185">Reference proteome</keyword>
<reference evidence="2" key="1">
    <citation type="journal article" date="2019" name="Int. J. Syst. Evol. Microbiol.">
        <title>The Global Catalogue of Microorganisms (GCM) 10K type strain sequencing project: providing services to taxonomists for standard genome sequencing and annotation.</title>
        <authorList>
            <consortium name="The Broad Institute Genomics Platform"/>
            <consortium name="The Broad Institute Genome Sequencing Center for Infectious Disease"/>
            <person name="Wu L."/>
            <person name="Ma J."/>
        </authorList>
    </citation>
    <scope>NUCLEOTIDE SEQUENCE [LARGE SCALE GENOMIC DNA]</scope>
    <source>
        <strain evidence="2">JCM 18325</strain>
    </source>
</reference>
<proteinExistence type="predicted"/>